<dbReference type="PATRIC" id="fig|1193502.14.peg.2708"/>
<sequence>MKYGARNEITATVTKIKKGEVMCQVDVGDIIANKMSSVMTMESIEEMGLKEGDKVKVVVKAVSVLLIKE</sequence>
<proteinExistence type="predicted"/>
<evidence type="ECO:0000259" key="1">
    <source>
        <dbReference type="Pfam" id="PF03459"/>
    </source>
</evidence>
<reference evidence="3" key="1">
    <citation type="submission" date="2016-08" db="EMBL/GenBank/DDBJ databases">
        <title>Complete genome sequence of the organohalide-respiring Epsilonproteobacterium Sulfurospirillum halorespirans.</title>
        <authorList>
            <person name="Goris T."/>
            <person name="Zimmermann J."/>
            <person name="Schenz B."/>
            <person name="Lemos M."/>
            <person name="Hackermueller J."/>
            <person name="Diekert G."/>
        </authorList>
    </citation>
    <scope>NUCLEOTIDE SEQUENCE [LARGE SCALE GENOMIC DNA]</scope>
    <source>
        <strain>DSM 13726</strain>
        <strain evidence="3">PCE-M2</strain>
    </source>
</reference>
<dbReference type="RefSeq" id="WP_025345956.1">
    <property type="nucleotide sequence ID" value="NZ_CP017111.1"/>
</dbReference>
<dbReference type="EMBL" id="CP017111">
    <property type="protein sequence ID" value="AOO66433.1"/>
    <property type="molecule type" value="Genomic_DNA"/>
</dbReference>
<organism evidence="2 3">
    <name type="scientific">Sulfurospirillum halorespirans DSM 13726</name>
    <dbReference type="NCBI Taxonomy" id="1193502"/>
    <lineage>
        <taxon>Bacteria</taxon>
        <taxon>Pseudomonadati</taxon>
        <taxon>Campylobacterota</taxon>
        <taxon>Epsilonproteobacteria</taxon>
        <taxon>Campylobacterales</taxon>
        <taxon>Sulfurospirillaceae</taxon>
        <taxon>Sulfurospirillum</taxon>
    </lineage>
</organism>
<evidence type="ECO:0000313" key="2">
    <source>
        <dbReference type="EMBL" id="AOO66433.1"/>
    </source>
</evidence>
<dbReference type="KEGG" id="shal:SHALO_2675"/>
<accession>A0A1D7TN74</accession>
<dbReference type="InterPro" id="IPR008995">
    <property type="entry name" value="Mo/tungstate-bd_C_term_dom"/>
</dbReference>
<protein>
    <submittedName>
        <fullName evidence="2">TOBE family protein</fullName>
    </submittedName>
</protein>
<evidence type="ECO:0000313" key="3">
    <source>
        <dbReference type="Proteomes" id="UP000094609"/>
    </source>
</evidence>
<dbReference type="Proteomes" id="UP000094609">
    <property type="component" value="Chromosome"/>
</dbReference>
<dbReference type="AlphaFoldDB" id="A0A1D7TN74"/>
<dbReference type="Pfam" id="PF03459">
    <property type="entry name" value="TOBE"/>
    <property type="match status" value="1"/>
</dbReference>
<name>A0A1D7TN74_9BACT</name>
<dbReference type="STRING" id="1193502.SHALO_2675"/>
<dbReference type="Gene3D" id="2.40.50.100">
    <property type="match status" value="1"/>
</dbReference>
<keyword evidence="3" id="KW-1185">Reference proteome</keyword>
<dbReference type="SUPFAM" id="SSF50331">
    <property type="entry name" value="MOP-like"/>
    <property type="match status" value="1"/>
</dbReference>
<feature type="domain" description="Transport-associated OB type 1" evidence="1">
    <location>
        <begin position="5"/>
        <end position="66"/>
    </location>
</feature>
<gene>
    <name evidence="2" type="ORF">SHALO_2675</name>
</gene>
<dbReference type="InterPro" id="IPR005116">
    <property type="entry name" value="Transp-assoc_OB_typ1"/>
</dbReference>